<sequence>MFSRLYSQRLHPTLYYRLSMNASRSVVHMQQSPDIQTTKMKQLIQGAGFPGLLDDQYQYEPLIAEDAVRILVLEPADDFQSPLRCSITQYRRTVESENRDGCDYSAISYTWGHPELTHRIYIRLGAQSWVLFRITESVDSLLRHFRVSHKARLLWIDAICLNQVNEIEKTQQIPLMGRIYSYAKRVHIWLGDDEVIKARQAFRIIRHIEREEQQKISKEETECLVDFFNRPWFTRRWTIQEAVFSHDAILHCGFYKLGLSRVMTVLRRIYGVREHALASRGSRMLLSSIGLRQTSRKGLLLLLWDLHESECSDPRDRIAAVYALASGPVWPLRHYDSSSWREMYTDVACYYINRIDIGLHKTFPHLCEFGSMSSGTGKGPSWVPNWSSRRQELLPDMVKREVSKLPYRAFLQMRGDWTHEMQSGWTWFFEIPSSHHISVREGWEQYRLRLHDNPFLMRSEASRQRLRVECHPLKFFQQCGIADYVCSSTAPSFWQEIIEAFDPSKFAQHEPVELKTCLSSQGSLLMLLATTLAKKDKAAGRGQHMASYVEKIRKGLNSHRGSPDFLSNQHKFILQDISSSLRPFAIVRIQTVAGSYWAIGPPNSLVGDWMIPLLPSKQNEFVPGMCLRPIGRKQFGWPSDCWGPSSPSRAPSVTERCQDILRRPLHLTAMFVGPTSNCGETAFVPPEEGKEKMLEILMKANEVARGEGLPGPIVFDIV</sequence>
<evidence type="ECO:0000313" key="3">
    <source>
        <dbReference type="Proteomes" id="UP001265746"/>
    </source>
</evidence>
<dbReference type="Proteomes" id="UP001265746">
    <property type="component" value="Unassembled WGS sequence"/>
</dbReference>
<accession>A0AAD9SBP6</accession>
<comment type="caution">
    <text evidence="2">The sequence shown here is derived from an EMBL/GenBank/DDBJ whole genome shotgun (WGS) entry which is preliminary data.</text>
</comment>
<protein>
    <recommendedName>
        <fullName evidence="1">Heterokaryon incompatibility domain-containing protein</fullName>
    </recommendedName>
</protein>
<feature type="domain" description="Heterokaryon incompatibility" evidence="1">
    <location>
        <begin position="104"/>
        <end position="241"/>
    </location>
</feature>
<dbReference type="PANTHER" id="PTHR24148">
    <property type="entry name" value="ANKYRIN REPEAT DOMAIN-CONTAINING PROTEIN 39 HOMOLOG-RELATED"/>
    <property type="match status" value="1"/>
</dbReference>
<keyword evidence="3" id="KW-1185">Reference proteome</keyword>
<dbReference type="EMBL" id="JAUJFL010000004">
    <property type="protein sequence ID" value="KAK2604325.1"/>
    <property type="molecule type" value="Genomic_DNA"/>
</dbReference>
<organism evidence="2 3">
    <name type="scientific">Phomopsis amygdali</name>
    <name type="common">Fusicoccum amygdali</name>
    <dbReference type="NCBI Taxonomy" id="1214568"/>
    <lineage>
        <taxon>Eukaryota</taxon>
        <taxon>Fungi</taxon>
        <taxon>Dikarya</taxon>
        <taxon>Ascomycota</taxon>
        <taxon>Pezizomycotina</taxon>
        <taxon>Sordariomycetes</taxon>
        <taxon>Sordariomycetidae</taxon>
        <taxon>Diaporthales</taxon>
        <taxon>Diaporthaceae</taxon>
        <taxon>Diaporthe</taxon>
    </lineage>
</organism>
<gene>
    <name evidence="2" type="ORF">N8I77_007267</name>
</gene>
<reference evidence="2" key="1">
    <citation type="submission" date="2023-06" db="EMBL/GenBank/DDBJ databases">
        <authorList>
            <person name="Noh H."/>
        </authorList>
    </citation>
    <scope>NUCLEOTIDE SEQUENCE</scope>
    <source>
        <strain evidence="2">DUCC20226</strain>
    </source>
</reference>
<dbReference type="PANTHER" id="PTHR24148:SF64">
    <property type="entry name" value="HETEROKARYON INCOMPATIBILITY DOMAIN-CONTAINING PROTEIN"/>
    <property type="match status" value="1"/>
</dbReference>
<dbReference type="AlphaFoldDB" id="A0AAD9SBP6"/>
<name>A0AAD9SBP6_PHOAM</name>
<dbReference type="InterPro" id="IPR010730">
    <property type="entry name" value="HET"/>
</dbReference>
<dbReference type="Pfam" id="PF06985">
    <property type="entry name" value="HET"/>
    <property type="match status" value="1"/>
</dbReference>
<evidence type="ECO:0000313" key="2">
    <source>
        <dbReference type="EMBL" id="KAK2604325.1"/>
    </source>
</evidence>
<evidence type="ECO:0000259" key="1">
    <source>
        <dbReference type="Pfam" id="PF06985"/>
    </source>
</evidence>
<dbReference type="InterPro" id="IPR052895">
    <property type="entry name" value="HetReg/Transcr_Mod"/>
</dbReference>
<proteinExistence type="predicted"/>